<dbReference type="EMBL" id="KZ293691">
    <property type="protein sequence ID" value="PBK85325.1"/>
    <property type="molecule type" value="Genomic_DNA"/>
</dbReference>
<name>A0A2H3CQJ9_ARMGA</name>
<organism evidence="1 2">
    <name type="scientific">Armillaria gallica</name>
    <name type="common">Bulbous honey fungus</name>
    <name type="synonym">Armillaria bulbosa</name>
    <dbReference type="NCBI Taxonomy" id="47427"/>
    <lineage>
        <taxon>Eukaryota</taxon>
        <taxon>Fungi</taxon>
        <taxon>Dikarya</taxon>
        <taxon>Basidiomycota</taxon>
        <taxon>Agaricomycotina</taxon>
        <taxon>Agaricomycetes</taxon>
        <taxon>Agaricomycetidae</taxon>
        <taxon>Agaricales</taxon>
        <taxon>Marasmiineae</taxon>
        <taxon>Physalacriaceae</taxon>
        <taxon>Armillaria</taxon>
    </lineage>
</organism>
<gene>
    <name evidence="1" type="ORF">ARMGADRAFT_562311</name>
</gene>
<sequence length="160" mass="17475">MSLTSSLSANLQDFLTNKQASSSQLCSCISFTHLYSCPSSFAHSSHVANNQPSESARLPASPHSSHTFADFSSISLKYFQVSSSPFSTYTLSWPNFSLICLNTTPVPFSFSQISRMSPSQPLSHCNPRSRITELVKRLGYSIIRSVSHSGVSSVNKSLND</sequence>
<protein>
    <submittedName>
        <fullName evidence="1">Uncharacterized protein</fullName>
    </submittedName>
</protein>
<keyword evidence="2" id="KW-1185">Reference proteome</keyword>
<evidence type="ECO:0000313" key="2">
    <source>
        <dbReference type="Proteomes" id="UP000217790"/>
    </source>
</evidence>
<dbReference type="InParanoid" id="A0A2H3CQJ9"/>
<evidence type="ECO:0000313" key="1">
    <source>
        <dbReference type="EMBL" id="PBK85325.1"/>
    </source>
</evidence>
<accession>A0A2H3CQJ9</accession>
<reference evidence="2" key="1">
    <citation type="journal article" date="2017" name="Nat. Ecol. Evol.">
        <title>Genome expansion and lineage-specific genetic innovations in the forest pathogenic fungi Armillaria.</title>
        <authorList>
            <person name="Sipos G."/>
            <person name="Prasanna A.N."/>
            <person name="Walter M.C."/>
            <person name="O'Connor E."/>
            <person name="Balint B."/>
            <person name="Krizsan K."/>
            <person name="Kiss B."/>
            <person name="Hess J."/>
            <person name="Varga T."/>
            <person name="Slot J."/>
            <person name="Riley R."/>
            <person name="Boka B."/>
            <person name="Rigling D."/>
            <person name="Barry K."/>
            <person name="Lee J."/>
            <person name="Mihaltcheva S."/>
            <person name="LaButti K."/>
            <person name="Lipzen A."/>
            <person name="Waldron R."/>
            <person name="Moloney N.M."/>
            <person name="Sperisen C."/>
            <person name="Kredics L."/>
            <person name="Vagvoelgyi C."/>
            <person name="Patrignani A."/>
            <person name="Fitzpatrick D."/>
            <person name="Nagy I."/>
            <person name="Doyle S."/>
            <person name="Anderson J.B."/>
            <person name="Grigoriev I.V."/>
            <person name="Gueldener U."/>
            <person name="Muensterkoetter M."/>
            <person name="Nagy L.G."/>
        </authorList>
    </citation>
    <scope>NUCLEOTIDE SEQUENCE [LARGE SCALE GENOMIC DNA]</scope>
    <source>
        <strain evidence="2">Ar21-2</strain>
    </source>
</reference>
<proteinExistence type="predicted"/>
<dbReference type="Proteomes" id="UP000217790">
    <property type="component" value="Unassembled WGS sequence"/>
</dbReference>
<dbReference type="AlphaFoldDB" id="A0A2H3CQJ9"/>